<dbReference type="GO" id="GO:0003677">
    <property type="term" value="F:DNA binding"/>
    <property type="evidence" value="ECO:0007669"/>
    <property type="project" value="UniProtKB-KW"/>
</dbReference>
<dbReference type="EMBL" id="FOTB01000001">
    <property type="protein sequence ID" value="SFK52953.1"/>
    <property type="molecule type" value="Genomic_DNA"/>
</dbReference>
<dbReference type="Gene3D" id="1.10.10.10">
    <property type="entry name" value="Winged helix-like DNA-binding domain superfamily/Winged helix DNA-binding domain"/>
    <property type="match status" value="1"/>
</dbReference>
<evidence type="ECO:0000259" key="4">
    <source>
        <dbReference type="PROSITE" id="PS50949"/>
    </source>
</evidence>
<keyword evidence="3" id="KW-0804">Transcription</keyword>
<sequence length="247" mass="28406">MARRGKTSAAAELTNEAILENLKLFVNNMDNLDSMRFPQRAYAIIRQAIRNLVLPPGKTILEREVAETLEMSRTPVREALVRLENEGALQLIPRKGFYVEPIEKNDLSDIYQMNAALDGLAVELAAKHIDDEEIDKLEALVVRQEEVLADREFREWAKLDDEFHNKIIEFSTNDSLNKVLDIYSDKLYKARLYTINHRPVPEMSIIEHKAMIACLRTHDGKAARVVMESHRKRAQKEILNALDEIND</sequence>
<dbReference type="RefSeq" id="WP_046789773.1">
    <property type="nucleotide sequence ID" value="NZ_CP011366.1"/>
</dbReference>
<keyword evidence="1" id="KW-0805">Transcription regulation</keyword>
<dbReference type="InterPro" id="IPR036388">
    <property type="entry name" value="WH-like_DNA-bd_sf"/>
</dbReference>
<dbReference type="SMART" id="SM00345">
    <property type="entry name" value="HTH_GNTR"/>
    <property type="match status" value="1"/>
</dbReference>
<dbReference type="InterPro" id="IPR008920">
    <property type="entry name" value="TF_FadR/GntR_C"/>
</dbReference>
<reference evidence="5 7" key="1">
    <citation type="journal article" date="2015" name="Int. J. Syst. Evol. Microbiol.">
        <title>Complete genome sequence of Salinicoccus halodurans H3B36, isolated from the Qaidam Basin in China.</title>
        <authorList>
            <person name="Jiang K."/>
            <person name="Xue Y."/>
            <person name="Ma Y."/>
        </authorList>
    </citation>
    <scope>NUCLEOTIDE SEQUENCE [LARGE SCALE GENOMIC DNA]</scope>
    <source>
        <strain evidence="5 7">H3B36</strain>
    </source>
</reference>
<dbReference type="PROSITE" id="PS50949">
    <property type="entry name" value="HTH_GNTR"/>
    <property type="match status" value="1"/>
</dbReference>
<evidence type="ECO:0000313" key="8">
    <source>
        <dbReference type="Proteomes" id="UP000183090"/>
    </source>
</evidence>
<dbReference type="EMBL" id="CP011366">
    <property type="protein sequence ID" value="AKG73583.1"/>
    <property type="molecule type" value="Genomic_DNA"/>
</dbReference>
<evidence type="ECO:0000313" key="6">
    <source>
        <dbReference type="EMBL" id="SFK52953.1"/>
    </source>
</evidence>
<gene>
    <name evidence="5" type="ORF">AAT16_04760</name>
    <name evidence="6" type="ORF">SAMN05216235_0189</name>
</gene>
<evidence type="ECO:0000256" key="2">
    <source>
        <dbReference type="ARBA" id="ARBA00023125"/>
    </source>
</evidence>
<keyword evidence="2 6" id="KW-0238">DNA-binding</keyword>
<reference evidence="7" key="2">
    <citation type="submission" date="2015-04" db="EMBL/GenBank/DDBJ databases">
        <title>Complete genome sequence of Salinicoccus halodurans strain H3B36, isolated from the Qaidam basin of China.</title>
        <authorList>
            <person name="Ma Y."/>
            <person name="Jiang K."/>
            <person name="Xue Y."/>
        </authorList>
    </citation>
    <scope>NUCLEOTIDE SEQUENCE [LARGE SCALE GENOMIC DNA]</scope>
    <source>
        <strain evidence="7">H3B36</strain>
    </source>
</reference>
<evidence type="ECO:0000256" key="3">
    <source>
        <dbReference type="ARBA" id="ARBA00023163"/>
    </source>
</evidence>
<feature type="domain" description="HTH gntR-type" evidence="4">
    <location>
        <begin position="35"/>
        <end position="102"/>
    </location>
</feature>
<dbReference type="PANTHER" id="PTHR43537">
    <property type="entry name" value="TRANSCRIPTIONAL REGULATOR, GNTR FAMILY"/>
    <property type="match status" value="1"/>
</dbReference>
<accession>A0A0F7HJ40</accession>
<dbReference type="KEGG" id="shv:AAT16_04760"/>
<dbReference type="CDD" id="cd07377">
    <property type="entry name" value="WHTH_GntR"/>
    <property type="match status" value="1"/>
</dbReference>
<reference evidence="6 8" key="3">
    <citation type="submission" date="2016-10" db="EMBL/GenBank/DDBJ databases">
        <authorList>
            <person name="Varghese N."/>
            <person name="Submissions S."/>
        </authorList>
    </citation>
    <scope>NUCLEOTIDE SEQUENCE [LARGE SCALE GENOMIC DNA]</scope>
    <source>
        <strain evidence="6 8">CGMCC 1.6501</strain>
    </source>
</reference>
<dbReference type="Gene3D" id="1.20.120.530">
    <property type="entry name" value="GntR ligand-binding domain-like"/>
    <property type="match status" value="1"/>
</dbReference>
<protein>
    <submittedName>
        <fullName evidence="6">DNA-binding transcriptional regulator, GntR family</fullName>
    </submittedName>
    <submittedName>
        <fullName evidence="5">GntR family transcriptional regulator</fullName>
    </submittedName>
</protein>
<dbReference type="Proteomes" id="UP000183090">
    <property type="component" value="Unassembled WGS sequence"/>
</dbReference>
<evidence type="ECO:0000256" key="1">
    <source>
        <dbReference type="ARBA" id="ARBA00023015"/>
    </source>
</evidence>
<dbReference type="InterPro" id="IPR011711">
    <property type="entry name" value="GntR_C"/>
</dbReference>
<dbReference type="PANTHER" id="PTHR43537:SF24">
    <property type="entry name" value="GLUCONATE OPERON TRANSCRIPTIONAL REPRESSOR"/>
    <property type="match status" value="1"/>
</dbReference>
<evidence type="ECO:0000313" key="5">
    <source>
        <dbReference type="EMBL" id="AKG73583.1"/>
    </source>
</evidence>
<dbReference type="InterPro" id="IPR036390">
    <property type="entry name" value="WH_DNA-bd_sf"/>
</dbReference>
<proteinExistence type="predicted"/>
<name>A0A0F7HJ40_9STAP</name>
<dbReference type="OrthoDB" id="9781630at2"/>
<dbReference type="SUPFAM" id="SSF46785">
    <property type="entry name" value="Winged helix' DNA-binding domain"/>
    <property type="match status" value="1"/>
</dbReference>
<dbReference type="Proteomes" id="UP000034029">
    <property type="component" value="Chromosome"/>
</dbReference>
<dbReference type="InterPro" id="IPR000524">
    <property type="entry name" value="Tscrpt_reg_HTH_GntR"/>
</dbReference>
<dbReference type="GO" id="GO:0003700">
    <property type="term" value="F:DNA-binding transcription factor activity"/>
    <property type="evidence" value="ECO:0007669"/>
    <property type="project" value="InterPro"/>
</dbReference>
<evidence type="ECO:0000313" key="7">
    <source>
        <dbReference type="Proteomes" id="UP000034029"/>
    </source>
</evidence>
<dbReference type="Pfam" id="PF07729">
    <property type="entry name" value="FCD"/>
    <property type="match status" value="1"/>
</dbReference>
<dbReference type="AlphaFoldDB" id="A0A0F7HJ40"/>
<dbReference type="Pfam" id="PF00392">
    <property type="entry name" value="GntR"/>
    <property type="match status" value="1"/>
</dbReference>
<organism evidence="6 8">
    <name type="scientific">Salinicoccus halodurans</name>
    <dbReference type="NCBI Taxonomy" id="407035"/>
    <lineage>
        <taxon>Bacteria</taxon>
        <taxon>Bacillati</taxon>
        <taxon>Bacillota</taxon>
        <taxon>Bacilli</taxon>
        <taxon>Bacillales</taxon>
        <taxon>Staphylococcaceae</taxon>
        <taxon>Salinicoccus</taxon>
    </lineage>
</organism>
<dbReference type="SUPFAM" id="SSF48008">
    <property type="entry name" value="GntR ligand-binding domain-like"/>
    <property type="match status" value="1"/>
</dbReference>
<keyword evidence="7" id="KW-1185">Reference proteome</keyword>
<dbReference type="SMART" id="SM00895">
    <property type="entry name" value="FCD"/>
    <property type="match status" value="1"/>
</dbReference>